<dbReference type="GO" id="GO:0015074">
    <property type="term" value="P:DNA integration"/>
    <property type="evidence" value="ECO:0007669"/>
    <property type="project" value="InterPro"/>
</dbReference>
<dbReference type="STRING" id="272627.CCC_00226"/>
<comment type="caution">
    <text evidence="4">The sequence shown here is derived from an EMBL/GenBank/DDBJ whole genome shotgun (WGS) entry which is preliminary data.</text>
</comment>
<dbReference type="Gene3D" id="1.10.443.10">
    <property type="entry name" value="Intergrase catalytic core"/>
    <property type="match status" value="1"/>
</dbReference>
<dbReference type="GO" id="GO:0006310">
    <property type="term" value="P:DNA recombination"/>
    <property type="evidence" value="ECO:0007669"/>
    <property type="project" value="UniProtKB-KW"/>
</dbReference>
<feature type="region of interest" description="Disordered" evidence="2">
    <location>
        <begin position="562"/>
        <end position="605"/>
    </location>
</feature>
<feature type="compositionally biased region" description="Basic and acidic residues" evidence="2">
    <location>
        <begin position="573"/>
        <end position="593"/>
    </location>
</feature>
<feature type="compositionally biased region" description="Basic residues" evidence="2">
    <location>
        <begin position="594"/>
        <end position="605"/>
    </location>
</feature>
<dbReference type="InterPro" id="IPR011010">
    <property type="entry name" value="DNA_brk_join_enz"/>
</dbReference>
<dbReference type="Pfam" id="PF00589">
    <property type="entry name" value="Phage_integrase"/>
    <property type="match status" value="1"/>
</dbReference>
<organism evidence="4 5">
    <name type="scientific">Paramagnetospirillum magnetotacticum MS-1</name>
    <dbReference type="NCBI Taxonomy" id="272627"/>
    <lineage>
        <taxon>Bacteria</taxon>
        <taxon>Pseudomonadati</taxon>
        <taxon>Pseudomonadota</taxon>
        <taxon>Alphaproteobacteria</taxon>
        <taxon>Rhodospirillales</taxon>
        <taxon>Magnetospirillaceae</taxon>
        <taxon>Paramagnetospirillum</taxon>
    </lineage>
</organism>
<gene>
    <name evidence="4" type="ORF">CCC_00226</name>
</gene>
<keyword evidence="1" id="KW-0233">DNA recombination</keyword>
<protein>
    <submittedName>
        <fullName evidence="4">Integrase</fullName>
    </submittedName>
</protein>
<evidence type="ECO:0000313" key="5">
    <source>
        <dbReference type="Proteomes" id="UP000031971"/>
    </source>
</evidence>
<name>A0A0C2YR48_PARME</name>
<accession>A0A0C2YR48</accession>
<dbReference type="EMBL" id="JXSL01000030">
    <property type="protein sequence ID" value="KIL97165.1"/>
    <property type="molecule type" value="Genomic_DNA"/>
</dbReference>
<sequence length="605" mass="68433">MSGLSLPTQQDLDRILLDLFTEVLETGEVIRAARPSGDSPWTIDGDASEEEQELQEAANDPDIGWNWRVHLRHNILDPVIPAVERMLKERKMRPLHDKAEWRLFLRKAMATVGAALDIESEREQGIYRAPIHPFVSNNGAPAIGAGGTGAEAAREKVSEMFEKNIATKEAEGKWKETSGTAKQARVALRLFLAYKSDLPFAQVQKADAFGFREWLCSLPALNGKSIYAEVDLPKAIGLRKAIAADFKKLGNGSDPKEVVTVGGMKMTRAEAEERAKPMSKKTVNKHLTFFSDAFGQRILRSGYPMTNPFTGVLFAKQDVAVEANTREIWETMELNRMVRLPVWTGSVSAHNRSATRENGYLADDGKFWIPLIGLFTGMRETEIAMLDVDHIVWDEGNKSWLFLVAQERGAGKTKAAQRKIPVHPMLERIGLIEFRDAMKVKGHVHLFPDLRAKAKPGQAFGKWFREYLTKHGMYQRWRDFHSLRHTFKTRLIRQLKAHPLMVGEVMGHRKTDEMDVVYFHGFEPAETVPTIKALSYEGLDLSHLYRQAQPTRTIPTEIEWIDQEEAASAETTSQREKPERARPPRAETLGGERARKRKLVPGKLR</sequence>
<dbReference type="InterPro" id="IPR002104">
    <property type="entry name" value="Integrase_catalytic"/>
</dbReference>
<dbReference type="CDD" id="cd01184">
    <property type="entry name" value="INT_C_like_1"/>
    <property type="match status" value="1"/>
</dbReference>
<dbReference type="Proteomes" id="UP000031971">
    <property type="component" value="Unassembled WGS sequence"/>
</dbReference>
<dbReference type="InterPro" id="IPR013762">
    <property type="entry name" value="Integrase-like_cat_sf"/>
</dbReference>
<evidence type="ECO:0000259" key="3">
    <source>
        <dbReference type="PROSITE" id="PS51898"/>
    </source>
</evidence>
<dbReference type="AlphaFoldDB" id="A0A0C2YR48"/>
<keyword evidence="5" id="KW-1185">Reference proteome</keyword>
<evidence type="ECO:0000256" key="1">
    <source>
        <dbReference type="ARBA" id="ARBA00023172"/>
    </source>
</evidence>
<proteinExistence type="predicted"/>
<reference evidence="4 5" key="1">
    <citation type="submission" date="2015-01" db="EMBL/GenBank/DDBJ databases">
        <title>Genome Sequence of Magnetospirillum magnetotacticum Strain MS-1.</title>
        <authorList>
            <person name="Marinov G.K."/>
            <person name="Smalley M.D."/>
            <person name="DeSalvo G."/>
        </authorList>
    </citation>
    <scope>NUCLEOTIDE SEQUENCE [LARGE SCALE GENOMIC DNA]</scope>
    <source>
        <strain evidence="4 5">MS-1</strain>
    </source>
</reference>
<evidence type="ECO:0000313" key="4">
    <source>
        <dbReference type="EMBL" id="KIL97165.1"/>
    </source>
</evidence>
<dbReference type="SUPFAM" id="SSF56349">
    <property type="entry name" value="DNA breaking-rejoining enzymes"/>
    <property type="match status" value="1"/>
</dbReference>
<dbReference type="PROSITE" id="PS51898">
    <property type="entry name" value="TYR_RECOMBINASE"/>
    <property type="match status" value="1"/>
</dbReference>
<feature type="region of interest" description="Disordered" evidence="2">
    <location>
        <begin position="35"/>
        <end position="57"/>
    </location>
</feature>
<evidence type="ECO:0000256" key="2">
    <source>
        <dbReference type="SAM" id="MobiDB-lite"/>
    </source>
</evidence>
<dbReference type="GO" id="GO:0003677">
    <property type="term" value="F:DNA binding"/>
    <property type="evidence" value="ECO:0007669"/>
    <property type="project" value="InterPro"/>
</dbReference>
<feature type="domain" description="Tyr recombinase" evidence="3">
    <location>
        <begin position="335"/>
        <end position="532"/>
    </location>
</feature>